<accession>A0A2H0XWL0</accession>
<dbReference type="InterPro" id="IPR017896">
    <property type="entry name" value="4Fe4S_Fe-S-bd"/>
</dbReference>
<dbReference type="Gene3D" id="1.10.1060.10">
    <property type="entry name" value="Alpha-helical ferredoxin"/>
    <property type="match status" value="1"/>
</dbReference>
<proteinExistence type="predicted"/>
<dbReference type="GO" id="GO:0051536">
    <property type="term" value="F:iron-sulfur cluster binding"/>
    <property type="evidence" value="ECO:0007669"/>
    <property type="project" value="UniProtKB-KW"/>
</dbReference>
<keyword evidence="3" id="KW-0411">Iron-sulfur</keyword>
<dbReference type="InterPro" id="IPR009051">
    <property type="entry name" value="Helical_ferredxn"/>
</dbReference>
<keyword evidence="1" id="KW-0479">Metal-binding</keyword>
<feature type="domain" description="4Fe-4S ferredoxin-type" evidence="4">
    <location>
        <begin position="313"/>
        <end position="341"/>
    </location>
</feature>
<dbReference type="EMBL" id="PEYM01000089">
    <property type="protein sequence ID" value="PIS29326.1"/>
    <property type="molecule type" value="Genomic_DNA"/>
</dbReference>
<dbReference type="PANTHER" id="PTHR40447:SF1">
    <property type="entry name" value="ANAEROBIC SULFITE REDUCTASE SUBUNIT A"/>
    <property type="match status" value="1"/>
</dbReference>
<dbReference type="InterPro" id="IPR017900">
    <property type="entry name" value="4Fe4S_Fe_S_CS"/>
</dbReference>
<evidence type="ECO:0000313" key="6">
    <source>
        <dbReference type="Proteomes" id="UP000231343"/>
    </source>
</evidence>
<reference evidence="5 6" key="1">
    <citation type="submission" date="2017-09" db="EMBL/GenBank/DDBJ databases">
        <title>Depth-based differentiation of microbial function through sediment-hosted aquifers and enrichment of novel symbionts in the deep terrestrial subsurface.</title>
        <authorList>
            <person name="Probst A.J."/>
            <person name="Ladd B."/>
            <person name="Jarett J.K."/>
            <person name="Geller-Mcgrath D.E."/>
            <person name="Sieber C.M."/>
            <person name="Emerson J.B."/>
            <person name="Anantharaman K."/>
            <person name="Thomas B.C."/>
            <person name="Malmstrom R."/>
            <person name="Stieglmeier M."/>
            <person name="Klingl A."/>
            <person name="Woyke T."/>
            <person name="Ryan C.M."/>
            <person name="Banfield J.F."/>
        </authorList>
    </citation>
    <scope>NUCLEOTIDE SEQUENCE [LARGE SCALE GENOMIC DNA]</scope>
    <source>
        <strain evidence="5">CG08_land_8_20_14_0_20_45_16</strain>
    </source>
</reference>
<evidence type="ECO:0000259" key="4">
    <source>
        <dbReference type="PROSITE" id="PS51379"/>
    </source>
</evidence>
<evidence type="ECO:0000256" key="2">
    <source>
        <dbReference type="ARBA" id="ARBA00023004"/>
    </source>
</evidence>
<comment type="caution">
    <text evidence="5">The sequence shown here is derived from an EMBL/GenBank/DDBJ whole genome shotgun (WGS) entry which is preliminary data.</text>
</comment>
<dbReference type="PROSITE" id="PS00198">
    <property type="entry name" value="4FE4S_FER_1"/>
    <property type="match status" value="2"/>
</dbReference>
<protein>
    <recommendedName>
        <fullName evidence="4">4Fe-4S ferredoxin-type domain-containing protein</fullName>
    </recommendedName>
</protein>
<name>A0A2H0XWL0_UNCSA</name>
<keyword evidence="2" id="KW-0408">Iron</keyword>
<sequence length="346" mass="38389">MSNDQLKMTNEGIIKLLDNLKGKANLLAPQKDEYGDLYLKKVTDASKVIIKHFKPLMPVVREVLFGQIEEMIKFKKTQGGAALESIDASEETIIFGLPTCDLEGILYNDVFFGQREFSDFYYNQAREKLTLISIGCTTPPNETCFCASMGHGPIAEDGFDLQLTNVGKETFFVNVGSKKGAKIAADNKTLFEPATEADLNAFNEVKNKASLLPVDKKINKARALDKMGREALDEKMIIEISDRCISCGACNYTCPTCTCFNVVDHAKDGDGTRKRVLDSCILGGYFRMAGGHNPKPKKDERTRNRYFCKFEWDKEKFGDSGCLGCGRCLDACPVKIDIKEVIGSLS</sequence>
<evidence type="ECO:0000256" key="3">
    <source>
        <dbReference type="ARBA" id="ARBA00023014"/>
    </source>
</evidence>
<evidence type="ECO:0000313" key="5">
    <source>
        <dbReference type="EMBL" id="PIS29326.1"/>
    </source>
</evidence>
<evidence type="ECO:0000256" key="1">
    <source>
        <dbReference type="ARBA" id="ARBA00022723"/>
    </source>
</evidence>
<dbReference type="Pfam" id="PF17179">
    <property type="entry name" value="Fer4_22"/>
    <property type="match status" value="1"/>
</dbReference>
<organism evidence="5 6">
    <name type="scientific">Candidatus Saganbacteria bacterium CG08_land_8_20_14_0_20_45_16</name>
    <dbReference type="NCBI Taxonomy" id="2014293"/>
    <lineage>
        <taxon>Bacteria</taxon>
        <taxon>Bacillati</taxon>
        <taxon>Saganbacteria</taxon>
    </lineage>
</organism>
<dbReference type="Proteomes" id="UP000231343">
    <property type="component" value="Unassembled WGS sequence"/>
</dbReference>
<dbReference type="PANTHER" id="PTHR40447">
    <property type="entry name" value="ANAEROBIC SULFITE REDUCTASE SUBUNIT A"/>
    <property type="match status" value="1"/>
</dbReference>
<gene>
    <name evidence="5" type="ORF">COT42_05710</name>
</gene>
<dbReference type="AlphaFoldDB" id="A0A2H0XWL0"/>
<dbReference type="PROSITE" id="PS51379">
    <property type="entry name" value="4FE4S_FER_2"/>
    <property type="match status" value="2"/>
</dbReference>
<feature type="domain" description="4Fe-4S ferredoxin-type" evidence="4">
    <location>
        <begin position="234"/>
        <end position="265"/>
    </location>
</feature>
<dbReference type="SUPFAM" id="SSF54862">
    <property type="entry name" value="4Fe-4S ferredoxins"/>
    <property type="match status" value="1"/>
</dbReference>
<dbReference type="GO" id="GO:0046872">
    <property type="term" value="F:metal ion binding"/>
    <property type="evidence" value="ECO:0007669"/>
    <property type="project" value="UniProtKB-KW"/>
</dbReference>